<keyword evidence="2" id="KW-1185">Reference proteome</keyword>
<sequence>MGKYTQINKTEQNTYAKFVINQSELEIFDKRQREYCIPKKDDGCRYECHCSNDNECITGVCSNGCQPAALGYNWSGLACQIGNVGLHKTAHTTDGYGYNKEYPPAAALDGRLAGNGLNKSCAHPSNSETLPAEWWADLGDVYRIYNITIYGRRDYDNYLICSGYEYELIKTKVLHKVHKVTSWFESNHIDDCFVFGKGCEERLQQFNLTIYNTSENEVLCAYRHNIINTHATITCNKPVVGRHIHFKRLGGPEINYAGLCEVVIIGHKVYECGQGSYGTNCNQRCGKCKNTCDKVNGQCINGCQLWWADDKCFTYI</sequence>
<feature type="non-terminal residue" evidence="1">
    <location>
        <position position="1"/>
    </location>
</feature>
<protein>
    <recommendedName>
        <fullName evidence="3">Fucolectin tachylectin-4 pentraxin-1 domain-containing protein</fullName>
    </recommendedName>
</protein>
<gene>
    <name evidence="1" type="ORF">LSH36_1692g00013</name>
</gene>
<organism evidence="1 2">
    <name type="scientific">Paralvinella palmiformis</name>
    <dbReference type="NCBI Taxonomy" id="53620"/>
    <lineage>
        <taxon>Eukaryota</taxon>
        <taxon>Metazoa</taxon>
        <taxon>Spiralia</taxon>
        <taxon>Lophotrochozoa</taxon>
        <taxon>Annelida</taxon>
        <taxon>Polychaeta</taxon>
        <taxon>Sedentaria</taxon>
        <taxon>Canalipalpata</taxon>
        <taxon>Terebellida</taxon>
        <taxon>Terebelliformia</taxon>
        <taxon>Alvinellidae</taxon>
        <taxon>Paralvinella</taxon>
    </lineage>
</organism>
<dbReference type="SUPFAM" id="SSF49785">
    <property type="entry name" value="Galactose-binding domain-like"/>
    <property type="match status" value="1"/>
</dbReference>
<dbReference type="InterPro" id="IPR008979">
    <property type="entry name" value="Galactose-bd-like_sf"/>
</dbReference>
<dbReference type="Proteomes" id="UP001208570">
    <property type="component" value="Unassembled WGS sequence"/>
</dbReference>
<comment type="caution">
    <text evidence="1">The sequence shown here is derived from an EMBL/GenBank/DDBJ whole genome shotgun (WGS) entry which is preliminary data.</text>
</comment>
<name>A0AAD9MN70_9ANNE</name>
<dbReference type="AlphaFoldDB" id="A0AAD9MN70"/>
<reference evidence="1" key="1">
    <citation type="journal article" date="2023" name="Mol. Biol. Evol.">
        <title>Third-Generation Sequencing Reveals the Adaptive Role of the Epigenome in Three Deep-Sea Polychaetes.</title>
        <authorList>
            <person name="Perez M."/>
            <person name="Aroh O."/>
            <person name="Sun Y."/>
            <person name="Lan Y."/>
            <person name="Juniper S.K."/>
            <person name="Young C.R."/>
            <person name="Angers B."/>
            <person name="Qian P.Y."/>
        </authorList>
    </citation>
    <scope>NUCLEOTIDE SEQUENCE</scope>
    <source>
        <strain evidence="1">P08H-3</strain>
    </source>
</reference>
<dbReference type="EMBL" id="JAODUP010001692">
    <property type="protein sequence ID" value="KAK2139615.1"/>
    <property type="molecule type" value="Genomic_DNA"/>
</dbReference>
<evidence type="ECO:0000313" key="2">
    <source>
        <dbReference type="Proteomes" id="UP001208570"/>
    </source>
</evidence>
<dbReference type="Gene3D" id="2.60.120.260">
    <property type="entry name" value="Galactose-binding domain-like"/>
    <property type="match status" value="2"/>
</dbReference>
<proteinExistence type="predicted"/>
<evidence type="ECO:0008006" key="3">
    <source>
        <dbReference type="Google" id="ProtNLM"/>
    </source>
</evidence>
<accession>A0AAD9MN70</accession>
<evidence type="ECO:0000313" key="1">
    <source>
        <dbReference type="EMBL" id="KAK2139615.1"/>
    </source>
</evidence>